<name>A0ACD5HG77_9PROT</name>
<dbReference type="Proteomes" id="UP001195965">
    <property type="component" value="Chromosome"/>
</dbReference>
<sequence>MSARFHKKYIGAFIFVVVFASSHVMAFAGQLKVSIVPHYPVHVLEMPRSVAGMSLGRMEKWARIGDPAAEKALGLDYLYGRGLRENWQQSTKDRRK</sequence>
<proteinExistence type="predicted"/>
<dbReference type="EMBL" id="CP127526">
    <property type="protein sequence ID" value="XRI73879.1"/>
    <property type="molecule type" value="Genomic_DNA"/>
</dbReference>
<accession>A0ACD5HG77</accession>
<gene>
    <name evidence="1" type="ORF">HHS34_001425</name>
</gene>
<reference evidence="1 2" key="1">
    <citation type="journal article" date="2021" name="ISME J.">
        <title>Genomic evolution of the class Acidithiobacillia: deep-branching Proteobacteria living in extreme acidic conditions.</title>
        <authorList>
            <person name="Moya-Beltran A."/>
            <person name="Beard S."/>
            <person name="Rojas-Villalobos C."/>
            <person name="Issotta F."/>
            <person name="Gallardo Y."/>
            <person name="Ulloa R."/>
            <person name="Giaveno A."/>
            <person name="Degli Esposti M."/>
            <person name="Johnson D.B."/>
            <person name="Quatrini R."/>
        </authorList>
    </citation>
    <scope>NUCLEOTIDE SEQUENCE [LARGE SCALE GENOMIC DNA]</scope>
    <source>
        <strain evidence="1 2">GG1-14</strain>
    </source>
</reference>
<organism evidence="1 2">
    <name type="scientific">Acidithiobacillus montserratensis</name>
    <dbReference type="NCBI Taxonomy" id="2729135"/>
    <lineage>
        <taxon>Bacteria</taxon>
        <taxon>Pseudomonadati</taxon>
        <taxon>Pseudomonadota</taxon>
        <taxon>Acidithiobacillia</taxon>
        <taxon>Acidithiobacillales</taxon>
        <taxon>Acidithiobacillaceae</taxon>
        <taxon>Acidithiobacillus</taxon>
    </lineage>
</organism>
<evidence type="ECO:0000313" key="1">
    <source>
        <dbReference type="EMBL" id="XRI73879.1"/>
    </source>
</evidence>
<protein>
    <submittedName>
        <fullName evidence="1">Uncharacterized protein</fullName>
    </submittedName>
</protein>
<keyword evidence="2" id="KW-1185">Reference proteome</keyword>
<evidence type="ECO:0000313" key="2">
    <source>
        <dbReference type="Proteomes" id="UP001195965"/>
    </source>
</evidence>